<dbReference type="GO" id="GO:0005737">
    <property type="term" value="C:cytoplasm"/>
    <property type="evidence" value="ECO:0007669"/>
    <property type="project" value="UniProtKB-SubCell"/>
</dbReference>
<feature type="binding site" evidence="2">
    <location>
        <position position="201"/>
    </location>
    <ligand>
        <name>ATP</name>
        <dbReference type="ChEBI" id="CHEBI:30616"/>
    </ligand>
</feature>
<comment type="caution">
    <text evidence="3">The sequence shown here is derived from an EMBL/GenBank/DDBJ whole genome shotgun (WGS) entry which is preliminary data.</text>
</comment>
<dbReference type="Gene3D" id="3.40.50.620">
    <property type="entry name" value="HUPs"/>
    <property type="match status" value="1"/>
</dbReference>
<keyword evidence="2" id="KW-0436">Ligase</keyword>
<comment type="subcellular location">
    <subcellularLocation>
        <location evidence="2">Cytoplasm</location>
    </subcellularLocation>
</comment>
<keyword evidence="2" id="KW-0963">Cytoplasm</keyword>
<dbReference type="Proteomes" id="UP000824169">
    <property type="component" value="Unassembled WGS sequence"/>
</dbReference>
<keyword evidence="2" id="KW-0547">Nucleotide-binding</keyword>
<keyword evidence="1 2" id="KW-0819">tRNA processing</keyword>
<comment type="function">
    <text evidence="2">Catalyzes the formation of N(4)-acetylcytidine (ac(4)C) at the wobble position of elongator tRNA(Met), using acetate and ATP as substrates. First activates an acetate ion to form acetyladenylate (Ac-AMP) and then transfers the acetyl group to tRNA to form ac(4)C34.</text>
</comment>
<feature type="binding site" evidence="2">
    <location>
        <position position="176"/>
    </location>
    <ligand>
        <name>ATP</name>
        <dbReference type="ChEBI" id="CHEBI:30616"/>
    </ligand>
</feature>
<dbReference type="GO" id="GO:0005524">
    <property type="term" value="F:ATP binding"/>
    <property type="evidence" value="ECO:0007669"/>
    <property type="project" value="UniProtKB-KW"/>
</dbReference>
<dbReference type="HAMAP" id="MF_01539">
    <property type="entry name" value="TmcAL"/>
    <property type="match status" value="1"/>
</dbReference>
<dbReference type="InterPro" id="IPR014729">
    <property type="entry name" value="Rossmann-like_a/b/a_fold"/>
</dbReference>
<protein>
    <recommendedName>
        <fullName evidence="2">tRNA(Met) cytidine acetate ligase</fullName>
        <ecNumber evidence="2">6.3.4.-</ecNumber>
    </recommendedName>
</protein>
<keyword evidence="2" id="KW-0067">ATP-binding</keyword>
<comment type="caution">
    <text evidence="2">Lacks conserved residue(s) required for the propagation of feature annotation.</text>
</comment>
<sequence>MAPVDLFQHCKTVGIIAEYNPFHNGHAYQIREVRKQSGADYIIIVMSGDFVQRGRPALLDKYARARLALLGGADLVLELPCAAASGSAARFAQEAVRILDRLGVVQELWFGSEAGELAPLLEAAAVLAEEPPHFRNALRQSLRQGNSYPLARQKALEACSADGEKLAAPELLCLPNNILGIEYCTALKRLRSSVLPRTLKRVGSGYHDRQASGSFASASALRLAVKTGNPEEAERQMPPEVFSAFSCLLSREGWLELNDFSLLLKCLLLDSREEDLLPCMPRETARRVLSLRNHFLSFSQFAELIKTRGRTRSSIDRDLLHFLLGIPSASSLSPGSAFSGSLACRTITDDGFARVLGFRRRSSPLLASIKQAEGLRLEARPSRLPREAYALDLRASNLYEAVRSQKMGQSFREECTRQPVIL</sequence>
<dbReference type="Pfam" id="PF05636">
    <property type="entry name" value="HIGH_NTase1"/>
    <property type="match status" value="1"/>
</dbReference>
<dbReference type="AlphaFoldDB" id="A0A9D1P2Y7"/>
<evidence type="ECO:0000256" key="2">
    <source>
        <dbReference type="HAMAP-Rule" id="MF_01539"/>
    </source>
</evidence>
<reference evidence="3" key="2">
    <citation type="journal article" date="2021" name="PeerJ">
        <title>Extensive microbial diversity within the chicken gut microbiome revealed by metagenomics and culture.</title>
        <authorList>
            <person name="Gilroy R."/>
            <person name="Ravi A."/>
            <person name="Getino M."/>
            <person name="Pursley I."/>
            <person name="Horton D.L."/>
            <person name="Alikhan N.F."/>
            <person name="Baker D."/>
            <person name="Gharbi K."/>
            <person name="Hall N."/>
            <person name="Watson M."/>
            <person name="Adriaenssens E.M."/>
            <person name="Foster-Nyarko E."/>
            <person name="Jarju S."/>
            <person name="Secka A."/>
            <person name="Antonio M."/>
            <person name="Oren A."/>
            <person name="Chaudhuri R.R."/>
            <person name="La Ragione R."/>
            <person name="Hildebrand F."/>
            <person name="Pallen M.J."/>
        </authorList>
    </citation>
    <scope>NUCLEOTIDE SEQUENCE</scope>
    <source>
        <strain evidence="3">CHK188-20938</strain>
    </source>
</reference>
<evidence type="ECO:0000313" key="3">
    <source>
        <dbReference type="EMBL" id="HIV24668.1"/>
    </source>
</evidence>
<evidence type="ECO:0000313" key="4">
    <source>
        <dbReference type="Proteomes" id="UP000824169"/>
    </source>
</evidence>
<accession>A0A9D1P2Y7</accession>
<evidence type="ECO:0000256" key="1">
    <source>
        <dbReference type="ARBA" id="ARBA00022694"/>
    </source>
</evidence>
<organism evidence="3 4">
    <name type="scientific">Candidatus Scatomonas pullistercoris</name>
    <dbReference type="NCBI Taxonomy" id="2840920"/>
    <lineage>
        <taxon>Bacteria</taxon>
        <taxon>Bacillati</taxon>
        <taxon>Bacillota</taxon>
        <taxon>Clostridia</taxon>
        <taxon>Lachnospirales</taxon>
        <taxon>Lachnospiraceae</taxon>
        <taxon>Lachnospiraceae incertae sedis</taxon>
        <taxon>Candidatus Scatomonas</taxon>
    </lineage>
</organism>
<name>A0A9D1P2Y7_9FIRM</name>
<comment type="similarity">
    <text evidence="2">Belongs to the TmcAL family.</text>
</comment>
<dbReference type="PANTHER" id="PTHR37825:SF1">
    <property type="entry name" value="TRNA(MET) CYTIDINE ACETATE LIGASE"/>
    <property type="match status" value="1"/>
</dbReference>
<reference evidence="3" key="1">
    <citation type="submission" date="2020-10" db="EMBL/GenBank/DDBJ databases">
        <authorList>
            <person name="Gilroy R."/>
        </authorList>
    </citation>
    <scope>NUCLEOTIDE SEQUENCE</scope>
    <source>
        <strain evidence="3">CHK188-20938</strain>
    </source>
</reference>
<gene>
    <name evidence="2" type="primary">tmcAL</name>
    <name evidence="3" type="ORF">IAB71_02585</name>
</gene>
<dbReference type="SUPFAM" id="SSF52374">
    <property type="entry name" value="Nucleotidylyl transferase"/>
    <property type="match status" value="1"/>
</dbReference>
<comment type="catalytic activity">
    <reaction evidence="2">
        <text>cytidine(34) in elongator tRNA(Met) + acetate + ATP = N(4)-acetylcytidine(34) in elongator tRNA(Met) + AMP + diphosphate</text>
        <dbReference type="Rhea" id="RHEA:58144"/>
        <dbReference type="Rhea" id="RHEA-COMP:10693"/>
        <dbReference type="Rhea" id="RHEA-COMP:10694"/>
        <dbReference type="ChEBI" id="CHEBI:30089"/>
        <dbReference type="ChEBI" id="CHEBI:30616"/>
        <dbReference type="ChEBI" id="CHEBI:33019"/>
        <dbReference type="ChEBI" id="CHEBI:74900"/>
        <dbReference type="ChEBI" id="CHEBI:82748"/>
        <dbReference type="ChEBI" id="CHEBI:456215"/>
    </reaction>
</comment>
<dbReference type="EMBL" id="DVOO01000009">
    <property type="protein sequence ID" value="HIV24668.1"/>
    <property type="molecule type" value="Genomic_DNA"/>
</dbReference>
<feature type="binding site" evidence="2">
    <location>
        <begin position="16"/>
        <end position="29"/>
    </location>
    <ligand>
        <name>ATP</name>
        <dbReference type="ChEBI" id="CHEBI:30616"/>
    </ligand>
</feature>
<dbReference type="GO" id="GO:0006400">
    <property type="term" value="P:tRNA modification"/>
    <property type="evidence" value="ECO:0007669"/>
    <property type="project" value="UniProtKB-UniRule"/>
</dbReference>
<dbReference type="PANTHER" id="PTHR37825">
    <property type="entry name" value="TRNA(MET) CYTIDINE ACETATE LIGASE"/>
    <property type="match status" value="1"/>
</dbReference>
<dbReference type="GO" id="GO:0016879">
    <property type="term" value="F:ligase activity, forming carbon-nitrogen bonds"/>
    <property type="evidence" value="ECO:0007669"/>
    <property type="project" value="UniProtKB-UniRule"/>
</dbReference>
<keyword evidence="2" id="KW-0820">tRNA-binding</keyword>
<dbReference type="EC" id="6.3.4.-" evidence="2"/>
<dbReference type="GO" id="GO:0000049">
    <property type="term" value="F:tRNA binding"/>
    <property type="evidence" value="ECO:0007669"/>
    <property type="project" value="UniProtKB-KW"/>
</dbReference>
<dbReference type="InterPro" id="IPR008513">
    <property type="entry name" value="tRNA(Met)_cyd_acetate_ligase"/>
</dbReference>
<keyword evidence="2" id="KW-0694">RNA-binding</keyword>
<feature type="binding site" evidence="2">
    <location>
        <position position="111"/>
    </location>
    <ligand>
        <name>ATP</name>
        <dbReference type="ChEBI" id="CHEBI:30616"/>
    </ligand>
</feature>
<proteinExistence type="inferred from homology"/>